<dbReference type="EMBL" id="BGZK01002227">
    <property type="protein sequence ID" value="GBP91966.1"/>
    <property type="molecule type" value="Genomic_DNA"/>
</dbReference>
<organism evidence="1 2">
    <name type="scientific">Eumeta variegata</name>
    <name type="common">Bagworm moth</name>
    <name type="synonym">Eumeta japonica</name>
    <dbReference type="NCBI Taxonomy" id="151549"/>
    <lineage>
        <taxon>Eukaryota</taxon>
        <taxon>Metazoa</taxon>
        <taxon>Ecdysozoa</taxon>
        <taxon>Arthropoda</taxon>
        <taxon>Hexapoda</taxon>
        <taxon>Insecta</taxon>
        <taxon>Pterygota</taxon>
        <taxon>Neoptera</taxon>
        <taxon>Endopterygota</taxon>
        <taxon>Lepidoptera</taxon>
        <taxon>Glossata</taxon>
        <taxon>Ditrysia</taxon>
        <taxon>Tineoidea</taxon>
        <taxon>Psychidae</taxon>
        <taxon>Oiketicinae</taxon>
        <taxon>Eumeta</taxon>
    </lineage>
</organism>
<comment type="caution">
    <text evidence="1">The sequence shown here is derived from an EMBL/GenBank/DDBJ whole genome shotgun (WGS) entry which is preliminary data.</text>
</comment>
<evidence type="ECO:0000313" key="2">
    <source>
        <dbReference type="Proteomes" id="UP000299102"/>
    </source>
</evidence>
<dbReference type="Proteomes" id="UP000299102">
    <property type="component" value="Unassembled WGS sequence"/>
</dbReference>
<proteinExistence type="predicted"/>
<dbReference type="AlphaFoldDB" id="A0A4C1ZU21"/>
<sequence length="142" mass="15900">MPYARIAWIVNSAKLKSAFRGRRPGRGRLGSQSKARLGLNFVVKSELEFKVGRGTRSRVRLRIESRARPKLKSKVEPGSKSSGGPVLLLVTEKQSQWLGMGTRSPAKSAVCLRYLFPLKNRSDISARDCQNLLMDSNYSTLY</sequence>
<gene>
    <name evidence="1" type="ORF">EVAR_66236_1</name>
</gene>
<evidence type="ECO:0000313" key="1">
    <source>
        <dbReference type="EMBL" id="GBP91966.1"/>
    </source>
</evidence>
<protein>
    <submittedName>
        <fullName evidence="1">Uncharacterized protein</fullName>
    </submittedName>
</protein>
<name>A0A4C1ZU21_EUMVA</name>
<keyword evidence="2" id="KW-1185">Reference proteome</keyword>
<reference evidence="1 2" key="1">
    <citation type="journal article" date="2019" name="Commun. Biol.">
        <title>The bagworm genome reveals a unique fibroin gene that provides high tensile strength.</title>
        <authorList>
            <person name="Kono N."/>
            <person name="Nakamura H."/>
            <person name="Ohtoshi R."/>
            <person name="Tomita M."/>
            <person name="Numata K."/>
            <person name="Arakawa K."/>
        </authorList>
    </citation>
    <scope>NUCLEOTIDE SEQUENCE [LARGE SCALE GENOMIC DNA]</scope>
</reference>
<accession>A0A4C1ZU21</accession>